<evidence type="ECO:0000313" key="4">
    <source>
        <dbReference type="Proteomes" id="UP001496627"/>
    </source>
</evidence>
<dbReference type="Gene3D" id="3.10.620.30">
    <property type="match status" value="1"/>
</dbReference>
<proteinExistence type="predicted"/>
<dbReference type="PANTHER" id="PTHR33490">
    <property type="entry name" value="BLR5614 PROTEIN-RELATED"/>
    <property type="match status" value="1"/>
</dbReference>
<keyword evidence="4" id="KW-1185">Reference proteome</keyword>
<dbReference type="InterPro" id="IPR013589">
    <property type="entry name" value="Bac_transglu_N"/>
</dbReference>
<sequence length="162" mass="17710">MTKLTVRHRTTYSYRRKVELAPHRLMLRPRERRELHLLAHEISTAPSSGARIVSGYLFNPVGGLEGSPDRGSTHAWAEIFVPGAGWIPFDPTNRRMGGEDLIPVAVGRDISQVVPVAGSSLGPSDACAFMQVDVEVLSGNVSDMRQAKNGNHQAVVVNDRQS</sequence>
<feature type="domain" description="Transglutaminase-like" evidence="1">
    <location>
        <begin position="50"/>
        <end position="91"/>
    </location>
</feature>
<evidence type="ECO:0000313" key="3">
    <source>
        <dbReference type="EMBL" id="MEQ1406064.1"/>
    </source>
</evidence>
<organism evidence="3 4">
    <name type="scientific">Neorhizobium phenanthreniclasticum</name>
    <dbReference type="NCBI Taxonomy" id="3157917"/>
    <lineage>
        <taxon>Bacteria</taxon>
        <taxon>Pseudomonadati</taxon>
        <taxon>Pseudomonadota</taxon>
        <taxon>Alphaproteobacteria</taxon>
        <taxon>Hyphomicrobiales</taxon>
        <taxon>Rhizobiaceae</taxon>
        <taxon>Rhizobium/Agrobacterium group</taxon>
        <taxon>Neorhizobium</taxon>
    </lineage>
</organism>
<name>A0ABV0M2H8_9HYPH</name>
<dbReference type="Proteomes" id="UP001496627">
    <property type="component" value="Unassembled WGS sequence"/>
</dbReference>
<dbReference type="EMBL" id="JBEAAL010000008">
    <property type="protein sequence ID" value="MEQ1406064.1"/>
    <property type="molecule type" value="Genomic_DNA"/>
</dbReference>
<evidence type="ECO:0000259" key="2">
    <source>
        <dbReference type="Pfam" id="PF08379"/>
    </source>
</evidence>
<gene>
    <name evidence="3" type="ORF">ABK249_14060</name>
</gene>
<dbReference type="SUPFAM" id="SSF54001">
    <property type="entry name" value="Cysteine proteinases"/>
    <property type="match status" value="1"/>
</dbReference>
<evidence type="ECO:0000259" key="1">
    <source>
        <dbReference type="Pfam" id="PF01841"/>
    </source>
</evidence>
<dbReference type="Pfam" id="PF01841">
    <property type="entry name" value="Transglut_core"/>
    <property type="match status" value="1"/>
</dbReference>
<protein>
    <submittedName>
        <fullName evidence="3">Transglutaminase N-terminal domain-containing protein</fullName>
    </submittedName>
</protein>
<accession>A0ABV0M2H8</accession>
<dbReference type="PANTHER" id="PTHR33490:SF1">
    <property type="entry name" value="SLL1233 PROTEIN"/>
    <property type="match status" value="1"/>
</dbReference>
<dbReference type="RefSeq" id="WP_227704211.1">
    <property type="nucleotide sequence ID" value="NZ_JBEAAL010000008.1"/>
</dbReference>
<dbReference type="InterPro" id="IPR002931">
    <property type="entry name" value="Transglutaminase-like"/>
</dbReference>
<comment type="caution">
    <text evidence="3">The sequence shown here is derived from an EMBL/GenBank/DDBJ whole genome shotgun (WGS) entry which is preliminary data.</text>
</comment>
<dbReference type="Pfam" id="PF08379">
    <property type="entry name" value="Bact_transglu_N"/>
    <property type="match status" value="1"/>
</dbReference>
<feature type="domain" description="Bacterial transglutaminase-like N-terminal" evidence="2">
    <location>
        <begin position="4"/>
        <end position="48"/>
    </location>
</feature>
<reference evidence="3 4" key="1">
    <citation type="submission" date="2024-05" db="EMBL/GenBank/DDBJ databases">
        <title>Neorhizobium sp. Rsf11, a plant growth promoting and heavy metal resistant PAH-degrader.</title>
        <authorList>
            <person name="Golubev S.N."/>
            <person name="Muratova A.Y."/>
            <person name="Markelova M.I."/>
        </authorList>
    </citation>
    <scope>NUCLEOTIDE SEQUENCE [LARGE SCALE GENOMIC DNA]</scope>
    <source>
        <strain evidence="3 4">Rsf11</strain>
    </source>
</reference>
<dbReference type="InterPro" id="IPR038765">
    <property type="entry name" value="Papain-like_cys_pep_sf"/>
</dbReference>